<dbReference type="PANTHER" id="PTHR33992:SF1">
    <property type="entry name" value="RIBONUCLEASE P PROTEIN COMPONENT"/>
    <property type="match status" value="1"/>
</dbReference>
<dbReference type="InterPro" id="IPR020568">
    <property type="entry name" value="Ribosomal_Su5_D2-typ_SF"/>
</dbReference>
<comment type="subunit">
    <text evidence="7">Consists of a catalytic RNA component (M1 or rnpB) and a protein subunit.</text>
</comment>
<keyword evidence="5 7" id="KW-0378">Hydrolase</keyword>
<comment type="similarity">
    <text evidence="7">Belongs to the RnpA family.</text>
</comment>
<accession>A0A934Q8Y7</accession>
<evidence type="ECO:0000256" key="3">
    <source>
        <dbReference type="ARBA" id="ARBA00022722"/>
    </source>
</evidence>
<dbReference type="Proteomes" id="UP000608530">
    <property type="component" value="Unassembled WGS sequence"/>
</dbReference>
<keyword evidence="2 7" id="KW-0819">tRNA processing</keyword>
<evidence type="ECO:0000256" key="1">
    <source>
        <dbReference type="ARBA" id="ARBA00002663"/>
    </source>
</evidence>
<keyword evidence="10" id="KW-1185">Reference proteome</keyword>
<dbReference type="PROSITE" id="PS00648">
    <property type="entry name" value="RIBONUCLEASE_P"/>
    <property type="match status" value="1"/>
</dbReference>
<name>A0A934Q8Y7_9MICO</name>
<dbReference type="Pfam" id="PF00825">
    <property type="entry name" value="Ribonuclease_P"/>
    <property type="match status" value="1"/>
</dbReference>
<evidence type="ECO:0000256" key="5">
    <source>
        <dbReference type="ARBA" id="ARBA00022801"/>
    </source>
</evidence>
<keyword evidence="4 7" id="KW-0255">Endonuclease</keyword>
<dbReference type="EC" id="3.1.26.5" evidence="7 8"/>
<dbReference type="NCBIfam" id="TIGR00188">
    <property type="entry name" value="rnpA"/>
    <property type="match status" value="1"/>
</dbReference>
<organism evidence="9 10">
    <name type="scientific">Leucobacter chromiisoli</name>
    <dbReference type="NCBI Taxonomy" id="2796471"/>
    <lineage>
        <taxon>Bacteria</taxon>
        <taxon>Bacillati</taxon>
        <taxon>Actinomycetota</taxon>
        <taxon>Actinomycetes</taxon>
        <taxon>Micrococcales</taxon>
        <taxon>Microbacteriaceae</taxon>
        <taxon>Leucobacter</taxon>
    </lineage>
</organism>
<comment type="caution">
    <text evidence="9">The sequence shown here is derived from an EMBL/GenBank/DDBJ whole genome shotgun (WGS) entry which is preliminary data.</text>
</comment>
<dbReference type="GO" id="GO:0001682">
    <property type="term" value="P:tRNA 5'-leader removal"/>
    <property type="evidence" value="ECO:0007669"/>
    <property type="project" value="UniProtKB-UniRule"/>
</dbReference>
<dbReference type="PANTHER" id="PTHR33992">
    <property type="entry name" value="RIBONUCLEASE P PROTEIN COMPONENT"/>
    <property type="match status" value="1"/>
</dbReference>
<dbReference type="Gene3D" id="3.30.230.10">
    <property type="match status" value="1"/>
</dbReference>
<protein>
    <recommendedName>
        <fullName evidence="7 8">Ribonuclease P protein component</fullName>
        <shortName evidence="7">RNase P protein</shortName>
        <shortName evidence="7">RNaseP protein</shortName>
        <ecNumber evidence="7 8">3.1.26.5</ecNumber>
    </recommendedName>
    <alternativeName>
        <fullName evidence="7">Protein C5</fullName>
    </alternativeName>
</protein>
<dbReference type="HAMAP" id="MF_00227">
    <property type="entry name" value="RNase_P"/>
    <property type="match status" value="1"/>
</dbReference>
<sequence>MPARQHRVTRGDDYRRIVRTGRRVGGAYCITHAVSRIQGEPARFGFIVSKAIGNAVTRNLIRRRMKTVADRRLADGLSGVDIVFRALPAIADAPFGELERELNRAIDRACRPSAEGRSSR</sequence>
<proteinExistence type="inferred from homology"/>
<dbReference type="InterPro" id="IPR000100">
    <property type="entry name" value="RNase_P"/>
</dbReference>
<evidence type="ECO:0000313" key="9">
    <source>
        <dbReference type="EMBL" id="MBK0418732.1"/>
    </source>
</evidence>
<dbReference type="AlphaFoldDB" id="A0A934Q8Y7"/>
<keyword evidence="3 7" id="KW-0540">Nuclease</keyword>
<dbReference type="GO" id="GO:0030677">
    <property type="term" value="C:ribonuclease P complex"/>
    <property type="evidence" value="ECO:0007669"/>
    <property type="project" value="TreeGrafter"/>
</dbReference>
<dbReference type="InterPro" id="IPR020539">
    <property type="entry name" value="RNase_P_CS"/>
</dbReference>
<evidence type="ECO:0000256" key="2">
    <source>
        <dbReference type="ARBA" id="ARBA00022694"/>
    </source>
</evidence>
<reference evidence="9" key="1">
    <citation type="submission" date="2020-12" db="EMBL/GenBank/DDBJ databases">
        <title>Leucobacter sp. CAS1, isolated from Chromium sludge.</title>
        <authorList>
            <person name="Xu Z."/>
        </authorList>
    </citation>
    <scope>NUCLEOTIDE SEQUENCE</scope>
    <source>
        <strain evidence="9">CSA1</strain>
    </source>
</reference>
<dbReference type="GO" id="GO:0004526">
    <property type="term" value="F:ribonuclease P activity"/>
    <property type="evidence" value="ECO:0007669"/>
    <property type="project" value="UniProtKB-UniRule"/>
</dbReference>
<evidence type="ECO:0000256" key="8">
    <source>
        <dbReference type="NCBIfam" id="TIGR00188"/>
    </source>
</evidence>
<evidence type="ECO:0000256" key="6">
    <source>
        <dbReference type="ARBA" id="ARBA00022884"/>
    </source>
</evidence>
<evidence type="ECO:0000256" key="7">
    <source>
        <dbReference type="HAMAP-Rule" id="MF_00227"/>
    </source>
</evidence>
<evidence type="ECO:0000256" key="4">
    <source>
        <dbReference type="ARBA" id="ARBA00022759"/>
    </source>
</evidence>
<gene>
    <name evidence="7 9" type="primary">rnpA</name>
    <name evidence="9" type="ORF">JD276_06740</name>
</gene>
<dbReference type="InterPro" id="IPR014721">
    <property type="entry name" value="Ribsml_uS5_D2-typ_fold_subgr"/>
</dbReference>
<dbReference type="GO" id="GO:0042781">
    <property type="term" value="F:3'-tRNA processing endoribonuclease activity"/>
    <property type="evidence" value="ECO:0007669"/>
    <property type="project" value="TreeGrafter"/>
</dbReference>
<dbReference type="RefSeq" id="WP_200114899.1">
    <property type="nucleotide sequence ID" value="NZ_JAEHOH010000008.1"/>
</dbReference>
<dbReference type="GO" id="GO:0000049">
    <property type="term" value="F:tRNA binding"/>
    <property type="evidence" value="ECO:0007669"/>
    <property type="project" value="UniProtKB-UniRule"/>
</dbReference>
<dbReference type="SUPFAM" id="SSF54211">
    <property type="entry name" value="Ribosomal protein S5 domain 2-like"/>
    <property type="match status" value="1"/>
</dbReference>
<keyword evidence="6 7" id="KW-0694">RNA-binding</keyword>
<comment type="catalytic activity">
    <reaction evidence="7">
        <text>Endonucleolytic cleavage of RNA, removing 5'-extranucleotides from tRNA precursor.</text>
        <dbReference type="EC" id="3.1.26.5"/>
    </reaction>
</comment>
<evidence type="ECO:0000313" key="10">
    <source>
        <dbReference type="Proteomes" id="UP000608530"/>
    </source>
</evidence>
<comment type="function">
    <text evidence="1 7">RNaseP catalyzes the removal of the 5'-leader sequence from pre-tRNA to produce the mature 5'-terminus. It can also cleave other RNA substrates such as 4.5S RNA. The protein component plays an auxiliary but essential role in vivo by binding to the 5'-leader sequence and broadening the substrate specificity of the ribozyme.</text>
</comment>
<dbReference type="EMBL" id="JAEHOH010000008">
    <property type="protein sequence ID" value="MBK0418732.1"/>
    <property type="molecule type" value="Genomic_DNA"/>
</dbReference>